<feature type="repeat" description="ANK" evidence="1">
    <location>
        <begin position="602"/>
        <end position="634"/>
    </location>
</feature>
<feature type="domain" description="Ubiquitin-like" evidence="3">
    <location>
        <begin position="252"/>
        <end position="334"/>
    </location>
</feature>
<protein>
    <recommendedName>
        <fullName evidence="3">Ubiquitin-like domain-containing protein</fullName>
    </recommendedName>
</protein>
<evidence type="ECO:0000313" key="4">
    <source>
        <dbReference type="EMBL" id="KAF2259724.1"/>
    </source>
</evidence>
<feature type="region of interest" description="Disordered" evidence="2">
    <location>
        <begin position="863"/>
        <end position="918"/>
    </location>
</feature>
<feature type="compositionally biased region" description="Pro residues" evidence="2">
    <location>
        <begin position="960"/>
        <end position="969"/>
    </location>
</feature>
<dbReference type="Gene3D" id="1.25.40.20">
    <property type="entry name" value="Ankyrin repeat-containing domain"/>
    <property type="match status" value="1"/>
</dbReference>
<evidence type="ECO:0000256" key="1">
    <source>
        <dbReference type="PROSITE-ProRule" id="PRU00023"/>
    </source>
</evidence>
<dbReference type="InterPro" id="IPR002110">
    <property type="entry name" value="Ankyrin_rpt"/>
</dbReference>
<proteinExistence type="predicted"/>
<dbReference type="InterPro" id="IPR054464">
    <property type="entry name" value="ULD_fung"/>
</dbReference>
<feature type="compositionally biased region" description="Pro residues" evidence="2">
    <location>
        <begin position="877"/>
        <end position="886"/>
    </location>
</feature>
<accession>A0A9P4N2F9</accession>
<evidence type="ECO:0000313" key="5">
    <source>
        <dbReference type="Proteomes" id="UP000800093"/>
    </source>
</evidence>
<name>A0A9P4N2F9_9PLEO</name>
<organism evidence="4 5">
    <name type="scientific">Lojkania enalia</name>
    <dbReference type="NCBI Taxonomy" id="147567"/>
    <lineage>
        <taxon>Eukaryota</taxon>
        <taxon>Fungi</taxon>
        <taxon>Dikarya</taxon>
        <taxon>Ascomycota</taxon>
        <taxon>Pezizomycotina</taxon>
        <taxon>Dothideomycetes</taxon>
        <taxon>Pleosporomycetidae</taxon>
        <taxon>Pleosporales</taxon>
        <taxon>Pleosporales incertae sedis</taxon>
        <taxon>Lojkania</taxon>
    </lineage>
</organism>
<dbReference type="SUPFAM" id="SSF48403">
    <property type="entry name" value="Ankyrin repeat"/>
    <property type="match status" value="1"/>
</dbReference>
<sequence>MPVTFGSVGDIISVSLLVKRLLIALNDSRGSSAEYQAVARELYILDTALLQVEQLSRSRATTPELHALYETAKQTAAKCRDSVAKFTARVRKYSGSLAVGGSGNILKDTARKIQWQASQKDAEIAKFRAEVTGYSDSINMLLGTGMVKLLSTKNDDLKDQLAEDGRRMHAALDIHTQALKEVRIRLDNNRQLISTGNSLASRMMDRLEWIQNLGSELKRFMSNVIAGNIAIYREVVALRSAFSKHVDRPLFEDPFILEDAIGRIAPVHLRFINSWTAFQAVMEIRFEGKQGLRKICRKEYVLQESATGREVDLSLNFEDAFLPGQKITMSLVFKRDSTEQSTRTSAHCPRCNTLSELPTNVDVLCPTCNMWFRRITEIHEVDLPHLTARNTEVHFGEPSFGRVQFGPKPLKRKLEEVDGEDGDYSRFKRIRVVSEARRVKAPKIFTEAKQTRAFHTPGENGNNTPSPFKVNFESAVDKGLEVAGGTFHFQGLVEDTFKLARSNHDSTDEADVNALQEASYRGQERVVELLVEKGADVATSRTQNSGRREVMYCHECNNEWYRDEHGLTCPDCGSEFTENIDEVDFIALSGGSGASSPDESSSDENALYAASVGGHEQMVRLLVDKGADVNAQGGEYGNALQAASVRGHEQMVRLLVDKGADVNAQGGLYGNALFSASVKGHEQVKRRVVLEDLCVSVISLGQLRPKGLYYYSLYQKLLRIEDDSEIAYVPEIDGTPTFLKCTDEVQAAFLIAYIAAFSSRDLQLAREREITLQEAHEIWGHTNLDDLKQLLKTVDGLKLKNTKKFDCETCYKEEESDHLEGVQNLGGALPPQPTPPQIPSQLNDDEYINLLEQGRGYDFRQEQQEMDEQQSDENNPSPSPPPPPPVKKPRGRPRKTAAPPAEPTRRSLRHAPRQFDPNMVSTVNNVSFQDEVTPSVFIALTRNFALAVTTDAYSTRDDPNLPPEPTSLK</sequence>
<feature type="repeat" description="ANK" evidence="1">
    <location>
        <begin position="635"/>
        <end position="667"/>
    </location>
</feature>
<dbReference type="Pfam" id="PF22893">
    <property type="entry name" value="ULD_2"/>
    <property type="match status" value="1"/>
</dbReference>
<dbReference type="SMART" id="SM00248">
    <property type="entry name" value="ANK"/>
    <property type="match status" value="3"/>
</dbReference>
<comment type="caution">
    <text evidence="4">The sequence shown here is derived from an EMBL/GenBank/DDBJ whole genome shotgun (WGS) entry which is preliminary data.</text>
</comment>
<reference evidence="5" key="1">
    <citation type="journal article" date="2020" name="Stud. Mycol.">
        <title>101 Dothideomycetes genomes: A test case for predicting lifestyles and emergence of pathogens.</title>
        <authorList>
            <person name="Haridas S."/>
            <person name="Albert R."/>
            <person name="Binder M."/>
            <person name="Bloem J."/>
            <person name="LaButti K."/>
            <person name="Salamov A."/>
            <person name="Andreopoulos B."/>
            <person name="Baker S."/>
            <person name="Barry K."/>
            <person name="Bills G."/>
            <person name="Bluhm B."/>
            <person name="Cannon C."/>
            <person name="Castanera R."/>
            <person name="Culley D."/>
            <person name="Daum C."/>
            <person name="Ezra D."/>
            <person name="Gonzalez J."/>
            <person name="Henrissat B."/>
            <person name="Kuo A."/>
            <person name="Liang C."/>
            <person name="Lipzen A."/>
            <person name="Lutzoni F."/>
            <person name="Magnuson J."/>
            <person name="Mondo S."/>
            <person name="Nolan M."/>
            <person name="Ohm R."/>
            <person name="Pangilinan J."/>
            <person name="Park H.-J."/>
            <person name="Ramirez L."/>
            <person name="Alfaro M."/>
            <person name="Sun H."/>
            <person name="Tritt A."/>
            <person name="Yoshinaga Y."/>
            <person name="Zwiers L.-H."/>
            <person name="Turgeon B."/>
            <person name="Goodwin S."/>
            <person name="Spatafora J."/>
            <person name="Crous P."/>
            <person name="Grigoriev I."/>
        </authorList>
    </citation>
    <scope>NUCLEOTIDE SEQUENCE [LARGE SCALE GENOMIC DNA]</scope>
    <source>
        <strain evidence="5">CBS 304.66</strain>
    </source>
</reference>
<dbReference type="Pfam" id="PF12796">
    <property type="entry name" value="Ank_2"/>
    <property type="match status" value="1"/>
</dbReference>
<dbReference type="Proteomes" id="UP000800093">
    <property type="component" value="Unassembled WGS sequence"/>
</dbReference>
<feature type="repeat" description="ANK" evidence="1">
    <location>
        <begin position="510"/>
        <end position="542"/>
    </location>
</feature>
<dbReference type="PROSITE" id="PS50088">
    <property type="entry name" value="ANK_REPEAT"/>
    <property type="match status" value="3"/>
</dbReference>
<dbReference type="PROSITE" id="PS50297">
    <property type="entry name" value="ANK_REP_REGION"/>
    <property type="match status" value="3"/>
</dbReference>
<evidence type="ECO:0000256" key="2">
    <source>
        <dbReference type="SAM" id="MobiDB-lite"/>
    </source>
</evidence>
<gene>
    <name evidence="4" type="ORF">CC78DRAFT_585634</name>
</gene>
<feature type="region of interest" description="Disordered" evidence="2">
    <location>
        <begin position="822"/>
        <end position="842"/>
    </location>
</feature>
<dbReference type="OrthoDB" id="3045089at2759"/>
<evidence type="ECO:0000259" key="3">
    <source>
        <dbReference type="Pfam" id="PF22893"/>
    </source>
</evidence>
<feature type="region of interest" description="Disordered" evidence="2">
    <location>
        <begin position="950"/>
        <end position="969"/>
    </location>
</feature>
<keyword evidence="5" id="KW-1185">Reference proteome</keyword>
<dbReference type="PANTHER" id="PTHR38886">
    <property type="entry name" value="SESA DOMAIN-CONTAINING PROTEIN"/>
    <property type="match status" value="1"/>
</dbReference>
<dbReference type="AlphaFoldDB" id="A0A9P4N2F9"/>
<dbReference type="EMBL" id="ML986700">
    <property type="protein sequence ID" value="KAF2259724.1"/>
    <property type="molecule type" value="Genomic_DNA"/>
</dbReference>
<dbReference type="InterPro" id="IPR036770">
    <property type="entry name" value="Ankyrin_rpt-contain_sf"/>
</dbReference>
<dbReference type="PANTHER" id="PTHR38886:SF1">
    <property type="entry name" value="NACHT-NTPASE AND P-LOOP NTPASES N-TERMINAL DOMAIN-CONTAINING PROTEIN"/>
    <property type="match status" value="1"/>
</dbReference>
<keyword evidence="1" id="KW-0040">ANK repeat</keyword>